<dbReference type="InterPro" id="IPR016129">
    <property type="entry name" value="Caspase_his_AS"/>
</dbReference>
<evidence type="ECO:0000256" key="10">
    <source>
        <dbReference type="ARBA" id="ARBA00053852"/>
    </source>
</evidence>
<feature type="region of interest" description="Disordered" evidence="16">
    <location>
        <begin position="325"/>
        <end position="353"/>
    </location>
</feature>
<evidence type="ECO:0000256" key="2">
    <source>
        <dbReference type="ARBA" id="ARBA00022553"/>
    </source>
</evidence>
<evidence type="ECO:0000256" key="4">
    <source>
        <dbReference type="ARBA" id="ARBA00022703"/>
    </source>
</evidence>
<evidence type="ECO:0000256" key="16">
    <source>
        <dbReference type="SAM" id="MobiDB-lite"/>
    </source>
</evidence>
<dbReference type="InterPro" id="IPR033139">
    <property type="entry name" value="Caspase_cys_AS"/>
</dbReference>
<dbReference type="PROSITE" id="PS50208">
    <property type="entry name" value="CASPASE_P20"/>
    <property type="match status" value="1"/>
</dbReference>
<evidence type="ECO:0000256" key="8">
    <source>
        <dbReference type="ARBA" id="ARBA00023145"/>
    </source>
</evidence>
<evidence type="ECO:0000256" key="14">
    <source>
        <dbReference type="ARBA" id="ARBA00082045"/>
    </source>
</evidence>
<dbReference type="SUPFAM" id="SSF52129">
    <property type="entry name" value="Caspase-like"/>
    <property type="match status" value="1"/>
</dbReference>
<dbReference type="InterPro" id="IPR001315">
    <property type="entry name" value="CARD"/>
</dbReference>
<protein>
    <recommendedName>
        <fullName evidence="12">Caspase-9</fullName>
        <ecNumber evidence="11">3.4.22.62</ecNumber>
    </recommendedName>
    <alternativeName>
        <fullName evidence="15">Apoptotic protease Mch-6</fullName>
    </alternativeName>
    <alternativeName>
        <fullName evidence="14">Apoptotic protease-activating factor 3</fullName>
    </alternativeName>
    <alternativeName>
        <fullName evidence="13">ICE-like apoptotic protease 6</fullName>
    </alternativeName>
</protein>
<evidence type="ECO:0000256" key="5">
    <source>
        <dbReference type="ARBA" id="ARBA00022801"/>
    </source>
</evidence>
<dbReference type="GO" id="GO:0043065">
    <property type="term" value="P:positive regulation of apoptotic process"/>
    <property type="evidence" value="ECO:0007669"/>
    <property type="project" value="UniProtKB-ARBA"/>
</dbReference>
<dbReference type="Pfam" id="PF00656">
    <property type="entry name" value="Peptidase_C14"/>
    <property type="match status" value="1"/>
</dbReference>
<evidence type="ECO:0000259" key="17">
    <source>
        <dbReference type="PROSITE" id="PS50208"/>
    </source>
</evidence>
<keyword evidence="7" id="KW-0832">Ubl conjugation</keyword>
<gene>
    <name evidence="19" type="primary">CASP9</name>
</gene>
<dbReference type="PRINTS" id="PR00376">
    <property type="entry name" value="IL1BCENZYME"/>
</dbReference>
<comment type="similarity">
    <text evidence="1">Belongs to the peptidase C14A family.</text>
</comment>
<evidence type="ECO:0000256" key="6">
    <source>
        <dbReference type="ARBA" id="ARBA00022807"/>
    </source>
</evidence>
<dbReference type="InterPro" id="IPR011600">
    <property type="entry name" value="Pept_C14_caspase"/>
</dbReference>
<dbReference type="Gene3D" id="1.10.533.10">
    <property type="entry name" value="Death Domain, Fas"/>
    <property type="match status" value="1"/>
</dbReference>
<dbReference type="PANTHER" id="PTHR10454:SF157">
    <property type="entry name" value="CASPASE-9"/>
    <property type="match status" value="1"/>
</dbReference>
<dbReference type="PROSITE" id="PS01122">
    <property type="entry name" value="CASPASE_CYS"/>
    <property type="match status" value="1"/>
</dbReference>
<dbReference type="InterPro" id="IPR011029">
    <property type="entry name" value="DEATH-like_dom_sf"/>
</dbReference>
<evidence type="ECO:0000256" key="13">
    <source>
        <dbReference type="ARBA" id="ARBA00080357"/>
    </source>
</evidence>
<dbReference type="PROSITE" id="PS01121">
    <property type="entry name" value="CASPASE_HIS"/>
    <property type="match status" value="1"/>
</dbReference>
<keyword evidence="2" id="KW-0597">Phosphoprotein</keyword>
<organism evidence="19 20">
    <name type="scientific">Canis lupus familiaris</name>
    <name type="common">Dog</name>
    <name type="synonym">Canis familiaris</name>
    <dbReference type="NCBI Taxonomy" id="9615"/>
    <lineage>
        <taxon>Eukaryota</taxon>
        <taxon>Metazoa</taxon>
        <taxon>Chordata</taxon>
        <taxon>Craniata</taxon>
        <taxon>Vertebrata</taxon>
        <taxon>Euteleostomi</taxon>
        <taxon>Mammalia</taxon>
        <taxon>Eutheria</taxon>
        <taxon>Laurasiatheria</taxon>
        <taxon>Carnivora</taxon>
        <taxon>Caniformia</taxon>
        <taxon>Canidae</taxon>
        <taxon>Canis</taxon>
    </lineage>
</organism>
<sequence length="505" mass="54157">MDEAERRALRRCRVRLVRELQVAALWDALLSRELFTAAMVEDLQHAGSGSRSDQARQLVIDLETRGSQALSLFISCLEDTGQDALASCLRMSRQAVKQNPEATRPLDLMPVVLGPTRLTPEDLRGKDPSKLTPGKLAPVVLGPAELQPQVVRPSVPRPTDNGSGRFSDVCVQEISKGNGDLAYALNADPCGYCLIINNVNFCPESRLTARGGSNIDCEKLQRRFCLLRFTVEVKWDLTAKQMVQALVELARRDHSALDCCVVVVLSHGCEASHRQFPGAVYGTDGCPVSIEKIVNIFNGTGCPSLGGKPKLFFIQACGGEQKDHGFAVASASPEDRSPGSDSEPDAVPFQEGPGPFDQLDAVSSLPTPSDIFVSYSTFPGERVRRPRPPSWRVGPPVSGVLGKKDLGVSLGSASCHLCVPEQMTSPLRASAQGEQARHLDTEFKRHLLLGLCAPPLSWSCLGLLIFKMGRDTGSSCCSCSCLRGCPGVGGVASPSPSTVPGAQQV</sequence>
<evidence type="ECO:0000256" key="7">
    <source>
        <dbReference type="ARBA" id="ARBA00022843"/>
    </source>
</evidence>
<evidence type="ECO:0000259" key="18">
    <source>
        <dbReference type="PROSITE" id="PS50209"/>
    </source>
</evidence>
<evidence type="ECO:0000256" key="3">
    <source>
        <dbReference type="ARBA" id="ARBA00022670"/>
    </source>
</evidence>
<dbReference type="Pfam" id="PF00619">
    <property type="entry name" value="CARD"/>
    <property type="match status" value="1"/>
</dbReference>
<dbReference type="InterPro" id="IPR029030">
    <property type="entry name" value="Caspase-like_dom_sf"/>
</dbReference>
<reference evidence="19" key="1">
    <citation type="submission" date="2019-03" db="EMBL/GenBank/DDBJ databases">
        <authorList>
            <person name="Warren W.C."/>
            <person name="Johnson G.S."/>
        </authorList>
    </citation>
    <scope>NUCLEOTIDE SEQUENCE [LARGE SCALE GENOMIC DNA]</scope>
    <source>
        <strain evidence="19">Basenji</strain>
    </source>
</reference>
<keyword evidence="5" id="KW-0378">Hydrolase</keyword>
<proteinExistence type="inferred from homology"/>
<evidence type="ECO:0000256" key="12">
    <source>
        <dbReference type="ARBA" id="ARBA00068175"/>
    </source>
</evidence>
<name>A0A8C0N9P3_CANLF</name>
<dbReference type="GO" id="GO:0004197">
    <property type="term" value="F:cysteine-type endopeptidase activity"/>
    <property type="evidence" value="ECO:0007669"/>
    <property type="project" value="InterPro"/>
</dbReference>
<dbReference type="Proteomes" id="UP000694429">
    <property type="component" value="Chromosome 2"/>
</dbReference>
<evidence type="ECO:0000256" key="1">
    <source>
        <dbReference type="ARBA" id="ARBA00010134"/>
    </source>
</evidence>
<feature type="domain" description="Caspase family p20" evidence="17">
    <location>
        <begin position="189"/>
        <end position="321"/>
    </location>
</feature>
<keyword evidence="6" id="KW-0788">Thiol protease</keyword>
<dbReference type="FunFam" id="3.40.50.1460:FF:000012">
    <property type="entry name" value="Caspase 9"/>
    <property type="match status" value="1"/>
</dbReference>
<dbReference type="GO" id="GO:0006974">
    <property type="term" value="P:DNA damage response"/>
    <property type="evidence" value="ECO:0007669"/>
    <property type="project" value="UniProtKB-ARBA"/>
</dbReference>
<feature type="domain" description="CARD" evidence="18">
    <location>
        <begin position="1"/>
        <end position="92"/>
    </location>
</feature>
<dbReference type="Ensembl" id="ENSCAFT00030025639.1">
    <property type="protein sequence ID" value="ENSCAFP00030022386.1"/>
    <property type="gene ID" value="ENSCAFG00030013818.1"/>
</dbReference>
<dbReference type="FunFam" id="1.10.533.10:FF:000041">
    <property type="entry name" value="Caspase 9"/>
    <property type="match status" value="1"/>
</dbReference>
<reference evidence="19" key="2">
    <citation type="submission" date="2025-08" db="UniProtKB">
        <authorList>
            <consortium name="Ensembl"/>
        </authorList>
    </citation>
    <scope>IDENTIFICATION</scope>
</reference>
<dbReference type="OrthoDB" id="6044770at2759"/>
<evidence type="ECO:0000256" key="15">
    <source>
        <dbReference type="ARBA" id="ARBA00082181"/>
    </source>
</evidence>
<dbReference type="PANTHER" id="PTHR10454">
    <property type="entry name" value="CASPASE"/>
    <property type="match status" value="1"/>
</dbReference>
<dbReference type="GO" id="GO:0005829">
    <property type="term" value="C:cytosol"/>
    <property type="evidence" value="ECO:0007669"/>
    <property type="project" value="UniProtKB-ARBA"/>
</dbReference>
<comment type="catalytic activity">
    <reaction evidence="9">
        <text>Strict requirement for an Asp residue at position P1 and with a marked preference for His at position P2. It has a preferred cleavage sequence of Leu-Gly-His-Asp-|-Xaa.</text>
        <dbReference type="EC" id="3.4.22.62"/>
    </reaction>
</comment>
<evidence type="ECO:0000256" key="9">
    <source>
        <dbReference type="ARBA" id="ARBA00052019"/>
    </source>
</evidence>
<evidence type="ECO:0000313" key="20">
    <source>
        <dbReference type="Proteomes" id="UP000694429"/>
    </source>
</evidence>
<dbReference type="PROSITE" id="PS50209">
    <property type="entry name" value="CARD"/>
    <property type="match status" value="1"/>
</dbReference>
<dbReference type="EC" id="3.4.22.62" evidence="11"/>
<dbReference type="InterPro" id="IPR002398">
    <property type="entry name" value="Pept_C14"/>
</dbReference>
<accession>A0A8C0N9P3</accession>
<keyword evidence="3" id="KW-0645">Protease</keyword>
<dbReference type="SMART" id="SM00114">
    <property type="entry name" value="CARD"/>
    <property type="match status" value="1"/>
</dbReference>
<comment type="function">
    <text evidence="10">Involved in the activation cascade of caspases responsible for apoptosis execution. Binding of caspase-9 to Apaf-1 leads to activation of the protease which then cleaves and activates effector caspases caspase-3 (CASP3) or caspase-7 (CASP7). Promotes DNA damage-induced apoptosis in a ABL1/c-Abl-dependent manner. Proteolytically cleaves poly(ADP-ribose) polymerase (PARP). Cleaves BIRC6 following inhibition of BIRC6-caspase binding by DIABLO/SMAC.</text>
</comment>
<keyword evidence="8" id="KW-0865">Zymogen</keyword>
<dbReference type="CDD" id="cd00032">
    <property type="entry name" value="CASc"/>
    <property type="match status" value="1"/>
</dbReference>
<dbReference type="Gene3D" id="3.40.50.1460">
    <property type="match status" value="1"/>
</dbReference>
<dbReference type="InterPro" id="IPR001309">
    <property type="entry name" value="Pept_C14_p20"/>
</dbReference>
<dbReference type="SUPFAM" id="SSF47986">
    <property type="entry name" value="DEATH domain"/>
    <property type="match status" value="1"/>
</dbReference>
<dbReference type="GO" id="GO:0009411">
    <property type="term" value="P:response to UV"/>
    <property type="evidence" value="ECO:0007669"/>
    <property type="project" value="UniProtKB-ARBA"/>
</dbReference>
<keyword evidence="4" id="KW-0053">Apoptosis</keyword>
<dbReference type="InterPro" id="IPR015917">
    <property type="entry name" value="Pept_C14A"/>
</dbReference>
<evidence type="ECO:0000256" key="11">
    <source>
        <dbReference type="ARBA" id="ARBA00066478"/>
    </source>
</evidence>
<dbReference type="AlphaFoldDB" id="A0A8C0N9P3"/>
<dbReference type="GO" id="GO:0006915">
    <property type="term" value="P:apoptotic process"/>
    <property type="evidence" value="ECO:0007669"/>
    <property type="project" value="UniProtKB-KW"/>
</dbReference>
<dbReference type="GO" id="GO:0006508">
    <property type="term" value="P:proteolysis"/>
    <property type="evidence" value="ECO:0007669"/>
    <property type="project" value="UniProtKB-KW"/>
</dbReference>
<dbReference type="SMART" id="SM00115">
    <property type="entry name" value="CASc"/>
    <property type="match status" value="1"/>
</dbReference>
<evidence type="ECO:0000313" key="19">
    <source>
        <dbReference type="Ensembl" id="ENSCAFP00030022386.1"/>
    </source>
</evidence>